<feature type="region of interest" description="Disordered" evidence="11">
    <location>
        <begin position="771"/>
        <end position="821"/>
    </location>
</feature>
<keyword evidence="3" id="KW-0678">Repressor</keyword>
<evidence type="ECO:0000256" key="10">
    <source>
        <dbReference type="ARBA" id="ARBA00023242"/>
    </source>
</evidence>
<evidence type="ECO:0000256" key="3">
    <source>
        <dbReference type="ARBA" id="ARBA00022491"/>
    </source>
</evidence>
<keyword evidence="10" id="KW-0539">Nucleus</keyword>
<dbReference type="InterPro" id="IPR050457">
    <property type="entry name" value="ZnFinger_BTB_dom_contain"/>
</dbReference>
<protein>
    <submittedName>
        <fullName evidence="13">BTB domain and CNC homolog 2</fullName>
    </submittedName>
</protein>
<dbReference type="AlphaFoldDB" id="G1NW33"/>
<dbReference type="InterPro" id="IPR004826">
    <property type="entry name" value="bZIP_Maf"/>
</dbReference>
<evidence type="ECO:0000313" key="14">
    <source>
        <dbReference type="Proteomes" id="UP000001074"/>
    </source>
</evidence>
<evidence type="ECO:0000256" key="5">
    <source>
        <dbReference type="ARBA" id="ARBA00022843"/>
    </source>
</evidence>
<dbReference type="Pfam" id="PF00651">
    <property type="entry name" value="BTB"/>
    <property type="match status" value="1"/>
</dbReference>
<dbReference type="CDD" id="cd18278">
    <property type="entry name" value="BTB_POZ_BACH2"/>
    <property type="match status" value="1"/>
</dbReference>
<evidence type="ECO:0000256" key="1">
    <source>
        <dbReference type="ARBA" id="ARBA00004123"/>
    </source>
</evidence>
<keyword evidence="5" id="KW-0832">Ubl conjugation</keyword>
<keyword evidence="6" id="KW-0805">Transcription regulation</keyword>
<dbReference type="PROSITE" id="PS00036">
    <property type="entry name" value="BZIP_BASIC"/>
    <property type="match status" value="1"/>
</dbReference>
<feature type="compositionally biased region" description="Acidic residues" evidence="11">
    <location>
        <begin position="160"/>
        <end position="173"/>
    </location>
</feature>
<evidence type="ECO:0000256" key="9">
    <source>
        <dbReference type="ARBA" id="ARBA00023163"/>
    </source>
</evidence>
<dbReference type="Pfam" id="PF03131">
    <property type="entry name" value="bZIP_Maf"/>
    <property type="match status" value="1"/>
</dbReference>
<dbReference type="GO" id="GO:0051170">
    <property type="term" value="P:import into nucleus"/>
    <property type="evidence" value="ECO:0007669"/>
    <property type="project" value="Ensembl"/>
</dbReference>
<reference evidence="13" key="3">
    <citation type="submission" date="2025-09" db="UniProtKB">
        <authorList>
            <consortium name="Ensembl"/>
        </authorList>
    </citation>
    <scope>IDENTIFICATION</scope>
</reference>
<dbReference type="PROSITE" id="PS50097">
    <property type="entry name" value="BTB"/>
    <property type="match status" value="1"/>
</dbReference>
<keyword evidence="8" id="KW-0010">Activator</keyword>
<evidence type="ECO:0000256" key="11">
    <source>
        <dbReference type="SAM" id="MobiDB-lite"/>
    </source>
</evidence>
<dbReference type="InterPro" id="IPR000210">
    <property type="entry name" value="BTB/POZ_dom"/>
</dbReference>
<keyword evidence="14" id="KW-1185">Reference proteome</keyword>
<gene>
    <name evidence="13" type="primary">BACH2</name>
</gene>
<dbReference type="GO" id="GO:0005829">
    <property type="term" value="C:cytosol"/>
    <property type="evidence" value="ECO:0007669"/>
    <property type="project" value="Ensembl"/>
</dbReference>
<dbReference type="Ensembl" id="ENSMLUT00000001649.2">
    <property type="protein sequence ID" value="ENSMLUP00000001513.2"/>
    <property type="gene ID" value="ENSMLUG00000001651.2"/>
</dbReference>
<dbReference type="Gene3D" id="1.10.880.10">
    <property type="entry name" value="Transcription factor, Skn-1-like, DNA-binding domain"/>
    <property type="match status" value="1"/>
</dbReference>
<organism evidence="13 14">
    <name type="scientific">Myotis lucifugus</name>
    <name type="common">Little brown bat</name>
    <dbReference type="NCBI Taxonomy" id="59463"/>
    <lineage>
        <taxon>Eukaryota</taxon>
        <taxon>Metazoa</taxon>
        <taxon>Chordata</taxon>
        <taxon>Craniata</taxon>
        <taxon>Vertebrata</taxon>
        <taxon>Euteleostomi</taxon>
        <taxon>Mammalia</taxon>
        <taxon>Eutheria</taxon>
        <taxon>Laurasiatheria</taxon>
        <taxon>Chiroptera</taxon>
        <taxon>Yangochiroptera</taxon>
        <taxon>Vespertilionidae</taxon>
        <taxon>Myotis</taxon>
    </lineage>
</organism>
<dbReference type="GO" id="GO:0005654">
    <property type="term" value="C:nucleoplasm"/>
    <property type="evidence" value="ECO:0007669"/>
    <property type="project" value="Ensembl"/>
</dbReference>
<dbReference type="STRING" id="59463.ENSMLUP00000001513"/>
<feature type="compositionally biased region" description="Basic and acidic residues" evidence="11">
    <location>
        <begin position="805"/>
        <end position="821"/>
    </location>
</feature>
<name>G1NW33_MYOLU</name>
<comment type="similarity">
    <text evidence="2">Belongs to the bZIP family. CNC subfamily.</text>
</comment>
<dbReference type="GO" id="GO:0001227">
    <property type="term" value="F:DNA-binding transcription repressor activity, RNA polymerase II-specific"/>
    <property type="evidence" value="ECO:0007669"/>
    <property type="project" value="Ensembl"/>
</dbReference>
<dbReference type="GO" id="GO:0000978">
    <property type="term" value="F:RNA polymerase II cis-regulatory region sequence-specific DNA binding"/>
    <property type="evidence" value="ECO:0007669"/>
    <property type="project" value="Ensembl"/>
</dbReference>
<evidence type="ECO:0000256" key="6">
    <source>
        <dbReference type="ARBA" id="ARBA00023015"/>
    </source>
</evidence>
<dbReference type="FunCoup" id="G1NW33">
    <property type="interactions" value="427"/>
</dbReference>
<feature type="region of interest" description="Disordered" evidence="11">
    <location>
        <begin position="151"/>
        <end position="197"/>
    </location>
</feature>
<dbReference type="EMBL" id="AAPE02024040">
    <property type="status" value="NOT_ANNOTATED_CDS"/>
    <property type="molecule type" value="Genomic_DNA"/>
</dbReference>
<dbReference type="InterPro" id="IPR008917">
    <property type="entry name" value="TF_DNA-bd_sf"/>
</dbReference>
<feature type="region of interest" description="Disordered" evidence="11">
    <location>
        <begin position="258"/>
        <end position="331"/>
    </location>
</feature>
<dbReference type="EMBL" id="AAPE02024038">
    <property type="status" value="NOT_ANNOTATED_CDS"/>
    <property type="molecule type" value="Genomic_DNA"/>
</dbReference>
<dbReference type="PANTHER" id="PTHR46105">
    <property type="entry name" value="AGAP004733-PA"/>
    <property type="match status" value="1"/>
</dbReference>
<comment type="subcellular location">
    <subcellularLocation>
        <location evidence="1">Nucleus</location>
    </subcellularLocation>
</comment>
<dbReference type="SUPFAM" id="SSF54695">
    <property type="entry name" value="POZ domain"/>
    <property type="match status" value="1"/>
</dbReference>
<feature type="compositionally biased region" description="Polar residues" evidence="11">
    <location>
        <begin position="586"/>
        <end position="600"/>
    </location>
</feature>
<evidence type="ECO:0000313" key="13">
    <source>
        <dbReference type="Ensembl" id="ENSMLUP00000001513.2"/>
    </source>
</evidence>
<dbReference type="PANTHER" id="PTHR46105:SF8">
    <property type="entry name" value="TRANSCRIPTION REGULATOR PROTEIN BACH2"/>
    <property type="match status" value="1"/>
</dbReference>
<dbReference type="FunFam" id="3.30.710.10:FF:000033">
    <property type="entry name" value="transcription regulator protein BACH2 isoform X1"/>
    <property type="match status" value="1"/>
</dbReference>
<accession>G1NW33</accession>
<dbReference type="Proteomes" id="UP000001074">
    <property type="component" value="Unassembled WGS sequence"/>
</dbReference>
<feature type="compositionally biased region" description="Basic and acidic residues" evidence="11">
    <location>
        <begin position="300"/>
        <end position="315"/>
    </location>
</feature>
<dbReference type="InterPro" id="IPR004827">
    <property type="entry name" value="bZIP"/>
</dbReference>
<dbReference type="SUPFAM" id="SSF47454">
    <property type="entry name" value="A DNA-binding domain in eukaryotic transcription factors"/>
    <property type="match status" value="1"/>
</dbReference>
<dbReference type="EMBL" id="AAPE02024039">
    <property type="status" value="NOT_ANNOTATED_CDS"/>
    <property type="molecule type" value="Genomic_DNA"/>
</dbReference>
<dbReference type="OMA" id="MMGDGMY"/>
<evidence type="ECO:0000256" key="4">
    <source>
        <dbReference type="ARBA" id="ARBA00022553"/>
    </source>
</evidence>
<dbReference type="Gene3D" id="3.30.710.10">
    <property type="entry name" value="Potassium Channel Kv1.1, Chain A"/>
    <property type="match status" value="1"/>
</dbReference>
<keyword evidence="7" id="KW-0238">DNA-binding</keyword>
<dbReference type="SMART" id="SM00225">
    <property type="entry name" value="BTB"/>
    <property type="match status" value="1"/>
</dbReference>
<proteinExistence type="inferred from homology"/>
<dbReference type="GO" id="GO:0090575">
    <property type="term" value="C:RNA polymerase II transcription regulator complex"/>
    <property type="evidence" value="ECO:0007669"/>
    <property type="project" value="Ensembl"/>
</dbReference>
<dbReference type="InterPro" id="IPR011333">
    <property type="entry name" value="SKP1/BTB/POZ_sf"/>
</dbReference>
<keyword evidence="4" id="KW-0597">Phosphoprotein</keyword>
<evidence type="ECO:0000256" key="7">
    <source>
        <dbReference type="ARBA" id="ARBA00023125"/>
    </source>
</evidence>
<reference evidence="13 14" key="1">
    <citation type="journal article" date="2011" name="Nature">
        <title>A high-resolution map of human evolutionary constraint using 29 mammals.</title>
        <authorList>
            <person name="Lindblad-Toh K."/>
            <person name="Garber M."/>
            <person name="Zuk O."/>
            <person name="Lin M.F."/>
            <person name="Parker B.J."/>
            <person name="Washietl S."/>
            <person name="Kheradpour P."/>
            <person name="Ernst J."/>
            <person name="Jordan G."/>
            <person name="Mauceli E."/>
            <person name="Ward L.D."/>
            <person name="Lowe C.B."/>
            <person name="Holloway A.K."/>
            <person name="Clamp M."/>
            <person name="Gnerre S."/>
            <person name="Alfoldi J."/>
            <person name="Beal K."/>
            <person name="Chang J."/>
            <person name="Clawson H."/>
            <person name="Cuff J."/>
            <person name="Di Palma F."/>
            <person name="Fitzgerald S."/>
            <person name="Flicek P."/>
            <person name="Guttman M."/>
            <person name="Hubisz M.J."/>
            <person name="Jaffe D.B."/>
            <person name="Jungreis I."/>
            <person name="Kent W.J."/>
            <person name="Kostka D."/>
            <person name="Lara M."/>
            <person name="Martins A.L."/>
            <person name="Massingham T."/>
            <person name="Moltke I."/>
            <person name="Raney B.J."/>
            <person name="Rasmussen M.D."/>
            <person name="Robinson J."/>
            <person name="Stark A."/>
            <person name="Vilella A.J."/>
            <person name="Wen J."/>
            <person name="Xie X."/>
            <person name="Zody M.C."/>
            <person name="Baldwin J."/>
            <person name="Bloom T."/>
            <person name="Chin C.W."/>
            <person name="Heiman D."/>
            <person name="Nicol R."/>
            <person name="Nusbaum C."/>
            <person name="Young S."/>
            <person name="Wilkinson J."/>
            <person name="Worley K.C."/>
            <person name="Kovar C.L."/>
            <person name="Muzny D.M."/>
            <person name="Gibbs R.A."/>
            <person name="Cree A."/>
            <person name="Dihn H.H."/>
            <person name="Fowler G."/>
            <person name="Jhangiani S."/>
            <person name="Joshi V."/>
            <person name="Lee S."/>
            <person name="Lewis L.R."/>
            <person name="Nazareth L.V."/>
            <person name="Okwuonu G."/>
            <person name="Santibanez J."/>
            <person name="Warren W.C."/>
            <person name="Mardis E.R."/>
            <person name="Weinstock G.M."/>
            <person name="Wilson R.K."/>
            <person name="Delehaunty K."/>
            <person name="Dooling D."/>
            <person name="Fronik C."/>
            <person name="Fulton L."/>
            <person name="Fulton B."/>
            <person name="Graves T."/>
            <person name="Minx P."/>
            <person name="Sodergren E."/>
            <person name="Birney E."/>
            <person name="Margulies E.H."/>
            <person name="Herrero J."/>
            <person name="Green E.D."/>
            <person name="Haussler D."/>
            <person name="Siepel A."/>
            <person name="Goldman N."/>
            <person name="Pollard K.S."/>
            <person name="Pedersen J.S."/>
            <person name="Lander E.S."/>
            <person name="Kellis M."/>
        </authorList>
    </citation>
    <scope>NUCLEOTIDE SEQUENCE [LARGE SCALE GENOMIC DNA]</scope>
</reference>
<evidence type="ECO:0000259" key="12">
    <source>
        <dbReference type="PROSITE" id="PS50097"/>
    </source>
</evidence>
<dbReference type="GeneTree" id="ENSGT00940000158228"/>
<evidence type="ECO:0000256" key="8">
    <source>
        <dbReference type="ARBA" id="ARBA00023159"/>
    </source>
</evidence>
<dbReference type="InParanoid" id="G1NW33"/>
<dbReference type="eggNOG" id="KOG3863">
    <property type="taxonomic scope" value="Eukaryota"/>
</dbReference>
<dbReference type="FunFam" id="1.10.880.10:FF:000002">
    <property type="entry name" value="transcription regulator protein BACH2 isoform X1"/>
    <property type="match status" value="1"/>
</dbReference>
<reference evidence="13" key="2">
    <citation type="submission" date="2025-08" db="UniProtKB">
        <authorList>
            <consortium name="Ensembl"/>
        </authorList>
    </citation>
    <scope>IDENTIFICATION</scope>
</reference>
<feature type="region of interest" description="Disordered" evidence="11">
    <location>
        <begin position="585"/>
        <end position="612"/>
    </location>
</feature>
<sequence>MSVDEKPDSPMYVYESTVHCTNILLGLNDQRKKDILCDVTLIVERKEFRAHRAVLAACSEYFWQALVGQTKNDLVVSLPEEVTARGFGPLLQFAYTAKLLLSRENIREVIRCAEFLRMHNLEDSCFSFLQTQLLNSEDGLFVCRKDTACPRPHEDHENSAGEEEEEEEEETMESETAKMACPRDQPLPHPGSLEPTAIPGAQKEEALLAPEADGPADTKESSEKDALTQYPRYKKYQLACTKNVYNASSHSTSGFASTFGEDSSGHSLKPGLAMGQIKSEPPSEENEEESITLCLSGDEPDAKDRAGDVEMDRKQPSPAPAPAPPSGAACLERSRTLASPSCLRSLFSVTKSAELSGLPGTSQQHFARSSACPFDKGITQGDLKTDYAPFAGNYGQAHGGQKDASSLPMGSPLKGPGVEALCKQEGELDRRSVIFSSSACDQVSTSVHSYSGVSSLDKDLSEPVPKGLWVGAGQSLPSSQAYPHGGLMADHLPGRMRPNTSCPVPIKVCPRSPPLETRTRTSSSCSSYSYAEDGSGGSPCSLPLCEFSSSPCSQGARFLATEHQEPGLMGDGMYNQVRPQIKCEQSYGTNSSDESGSFSEADSESCPVQDRGQEVKLPFPVDQITDLPRNDFQMMIKMHKLTSEQLEFIHDVRRRSKNRIAAQRCRKRKLDCIQNLECEIRKLLLPPTEEWVRGRTPAYCEAAQLLKPFPVPGSLMLQFCLDGTSSHPPSFLSLRAVCPFFLKCNLKTARSNPLPPDSKHHIAAGECGSSESLLGLGGEPGQAGPTGTSRQGLRPKSVGMPGRHSSSESDPGHFADFAREGLSEPRANVTVDFCQEMTDKCTTDEQPRKDYT</sequence>
<feature type="domain" description="BTB" evidence="12">
    <location>
        <begin position="37"/>
        <end position="103"/>
    </location>
</feature>
<keyword evidence="9" id="KW-0804">Transcription</keyword>
<dbReference type="GO" id="GO:0090721">
    <property type="term" value="P:primary adaptive immune response involving T cells and B cells"/>
    <property type="evidence" value="ECO:0007669"/>
    <property type="project" value="Ensembl"/>
</dbReference>
<dbReference type="HOGENOM" id="CLU_015243_0_0_1"/>
<evidence type="ECO:0000256" key="2">
    <source>
        <dbReference type="ARBA" id="ARBA00008157"/>
    </source>
</evidence>